<evidence type="ECO:0000256" key="6">
    <source>
        <dbReference type="ARBA" id="ARBA00022490"/>
    </source>
</evidence>
<reference evidence="16 17" key="1">
    <citation type="submission" date="2024-11" db="EMBL/GenBank/DDBJ databases">
        <title>Chromosome-level genome assembly of the freshwater bivalve Anodonta woodiana.</title>
        <authorList>
            <person name="Chen X."/>
        </authorList>
    </citation>
    <scope>NUCLEOTIDE SEQUENCE [LARGE SCALE GENOMIC DNA]</scope>
    <source>
        <strain evidence="16">MN2024</strain>
        <tissue evidence="16">Gills</tissue>
    </source>
</reference>
<keyword evidence="8 13" id="KW-0175">Coiled coil</keyword>
<dbReference type="GO" id="GO:0005741">
    <property type="term" value="C:mitochondrial outer membrane"/>
    <property type="evidence" value="ECO:0007669"/>
    <property type="project" value="UniProtKB-SubCell"/>
</dbReference>
<dbReference type="InterPro" id="IPR026169">
    <property type="entry name" value="MIEAP"/>
</dbReference>
<feature type="region of interest" description="Disordered" evidence="14">
    <location>
        <begin position="1"/>
        <end position="37"/>
    </location>
</feature>
<evidence type="ECO:0000256" key="1">
    <source>
        <dbReference type="ARBA" id="ARBA00004294"/>
    </source>
</evidence>
<organism evidence="16 17">
    <name type="scientific">Sinanodonta woodiana</name>
    <name type="common">Chinese pond mussel</name>
    <name type="synonym">Anodonta woodiana</name>
    <dbReference type="NCBI Taxonomy" id="1069815"/>
    <lineage>
        <taxon>Eukaryota</taxon>
        <taxon>Metazoa</taxon>
        <taxon>Spiralia</taxon>
        <taxon>Lophotrochozoa</taxon>
        <taxon>Mollusca</taxon>
        <taxon>Bivalvia</taxon>
        <taxon>Autobranchia</taxon>
        <taxon>Heteroconchia</taxon>
        <taxon>Palaeoheterodonta</taxon>
        <taxon>Unionida</taxon>
        <taxon>Unionoidea</taxon>
        <taxon>Unionidae</taxon>
        <taxon>Unioninae</taxon>
        <taxon>Sinanodonta</taxon>
    </lineage>
</organism>
<dbReference type="PANTHER" id="PTHR21771">
    <property type="entry name" value="MITOCHONDRIA-EATING PROTEIN-RELATED"/>
    <property type="match status" value="1"/>
</dbReference>
<feature type="coiled-coil region" evidence="13">
    <location>
        <begin position="65"/>
        <end position="99"/>
    </location>
</feature>
<feature type="compositionally biased region" description="Basic and acidic residues" evidence="14">
    <location>
        <begin position="23"/>
        <end position="33"/>
    </location>
</feature>
<dbReference type="GO" id="GO:0008289">
    <property type="term" value="F:lipid binding"/>
    <property type="evidence" value="ECO:0007669"/>
    <property type="project" value="UniProtKB-KW"/>
</dbReference>
<evidence type="ECO:0000256" key="4">
    <source>
        <dbReference type="ARBA" id="ARBA00008233"/>
    </source>
</evidence>
<keyword evidence="7" id="KW-1000">Mitochondrion outer membrane</keyword>
<comment type="similarity">
    <text evidence="4">Belongs to the MIEAP family.</text>
</comment>
<evidence type="ECO:0000256" key="12">
    <source>
        <dbReference type="ARBA" id="ARBA00032687"/>
    </source>
</evidence>
<evidence type="ECO:0000256" key="8">
    <source>
        <dbReference type="ARBA" id="ARBA00023054"/>
    </source>
</evidence>
<evidence type="ECO:0000256" key="11">
    <source>
        <dbReference type="ARBA" id="ARBA00023136"/>
    </source>
</evidence>
<evidence type="ECO:0000313" key="16">
    <source>
        <dbReference type="EMBL" id="KAL3879318.1"/>
    </source>
</evidence>
<feature type="compositionally biased region" description="Polar residues" evidence="14">
    <location>
        <begin position="12"/>
        <end position="22"/>
    </location>
</feature>
<evidence type="ECO:0000256" key="14">
    <source>
        <dbReference type="SAM" id="MobiDB-lite"/>
    </source>
</evidence>
<comment type="subcellular location">
    <subcellularLocation>
        <location evidence="3">Cytoplasm</location>
    </subcellularLocation>
    <subcellularLocation>
        <location evidence="2">Mitochondrion matrix</location>
    </subcellularLocation>
    <subcellularLocation>
        <location evidence="1">Mitochondrion outer membrane</location>
    </subcellularLocation>
</comment>
<evidence type="ECO:0000256" key="3">
    <source>
        <dbReference type="ARBA" id="ARBA00004496"/>
    </source>
</evidence>
<keyword evidence="9" id="KW-0446">Lipid-binding</keyword>
<dbReference type="PANTHER" id="PTHR21771:SF0">
    <property type="entry name" value="MITOCHONDRIA-EATING PROTEIN"/>
    <property type="match status" value="1"/>
</dbReference>
<accession>A0ABD3X1G8</accession>
<keyword evidence="17" id="KW-1185">Reference proteome</keyword>
<protein>
    <recommendedName>
        <fullName evidence="5">Mitochondria-eating protein</fullName>
    </recommendedName>
    <alternativeName>
        <fullName evidence="12">Spermatogenesis-associated protein 18</fullName>
    </alternativeName>
</protein>
<feature type="domain" description="Mitochondria-eating protein C-terminal" evidence="15">
    <location>
        <begin position="238"/>
        <end position="444"/>
    </location>
</feature>
<dbReference type="InterPro" id="IPR031981">
    <property type="entry name" value="MIEAP_C"/>
</dbReference>
<evidence type="ECO:0000313" key="17">
    <source>
        <dbReference type="Proteomes" id="UP001634394"/>
    </source>
</evidence>
<dbReference type="AlphaFoldDB" id="A0ABD3X1G8"/>
<evidence type="ECO:0000256" key="2">
    <source>
        <dbReference type="ARBA" id="ARBA00004305"/>
    </source>
</evidence>
<evidence type="ECO:0000259" key="15">
    <source>
        <dbReference type="Pfam" id="PF16026"/>
    </source>
</evidence>
<dbReference type="Proteomes" id="UP001634394">
    <property type="component" value="Unassembled WGS sequence"/>
</dbReference>
<proteinExistence type="inferred from homology"/>
<evidence type="ECO:0000256" key="7">
    <source>
        <dbReference type="ARBA" id="ARBA00022787"/>
    </source>
</evidence>
<evidence type="ECO:0000256" key="9">
    <source>
        <dbReference type="ARBA" id="ARBA00023121"/>
    </source>
</evidence>
<dbReference type="Gene3D" id="6.10.250.3110">
    <property type="match status" value="1"/>
</dbReference>
<dbReference type="EMBL" id="JBJQND010000004">
    <property type="protein sequence ID" value="KAL3879318.1"/>
    <property type="molecule type" value="Genomic_DNA"/>
</dbReference>
<comment type="caution">
    <text evidence="16">The sequence shown here is derived from an EMBL/GenBank/DDBJ whole genome shotgun (WGS) entry which is preliminary data.</text>
</comment>
<evidence type="ECO:0000256" key="13">
    <source>
        <dbReference type="SAM" id="Coils"/>
    </source>
</evidence>
<evidence type="ECO:0000256" key="10">
    <source>
        <dbReference type="ARBA" id="ARBA00023128"/>
    </source>
</evidence>
<sequence length="460" mass="53448">MISTRMSKRPEQSSSGPTSRGNDTNKDTWKKEQNGGPLKITLTEAGQHQENTSEETECEEKILPMSDREEKMINYREQVEEMRKKIKALEDANRVLELRITKEDLMVPGVEAERKGSIKRHLPWRNERPKTAIYPTRHSMGPEITEPSKQLDDCKSQIRQLHDENAKLGSERDALETRLKQLENELYSVKEENRKATETISKLTKEKDDIHKRFSEIVTDRLTHDNTDIVDLSDEHRPVKLSEKMAEIYNYQWTEALDELQDNGFKEGDTVQLLLKILIEAHLACKEVTWNRYLKVTEECSRIKLPWQLESEAKGKENGVVVNVDLTLDQKRHIKQICFGTSKGVESKIRTILIKVVEVKTNIHVEHMKKTRKYLEDCIELCWRMTMQEKPMYLDTSVAIQDGQKHFDNEKFRSYTKTGQYVDFVVWPALYLFEGGPLIERGIAQGSHETESQSVSKLDD</sequence>
<keyword evidence="10" id="KW-0496">Mitochondrion</keyword>
<keyword evidence="11" id="KW-0472">Membrane</keyword>
<name>A0ABD3X1G8_SINWO</name>
<keyword evidence="6" id="KW-0963">Cytoplasm</keyword>
<evidence type="ECO:0000256" key="5">
    <source>
        <dbReference type="ARBA" id="ARBA00019863"/>
    </source>
</evidence>
<feature type="coiled-coil region" evidence="13">
    <location>
        <begin position="151"/>
        <end position="213"/>
    </location>
</feature>
<gene>
    <name evidence="16" type="ORF">ACJMK2_031618</name>
</gene>
<dbReference type="Pfam" id="PF16026">
    <property type="entry name" value="MIEAP"/>
    <property type="match status" value="1"/>
</dbReference>
<dbReference type="GO" id="GO:0005759">
    <property type="term" value="C:mitochondrial matrix"/>
    <property type="evidence" value="ECO:0007669"/>
    <property type="project" value="UniProtKB-SubCell"/>
</dbReference>